<dbReference type="GO" id="GO:0009279">
    <property type="term" value="C:cell outer membrane"/>
    <property type="evidence" value="ECO:0007669"/>
    <property type="project" value="UniProtKB-SubCell"/>
</dbReference>
<comment type="similarity">
    <text evidence="11 12">Belongs to the TonB-dependent receptor family.</text>
</comment>
<evidence type="ECO:0000313" key="16">
    <source>
        <dbReference type="EMBL" id="QIG81527.1"/>
    </source>
</evidence>
<keyword evidence="13" id="KW-0732">Signal</keyword>
<keyword evidence="8 12" id="KW-0798">TonB box</keyword>
<evidence type="ECO:0000256" key="8">
    <source>
        <dbReference type="ARBA" id="ARBA00023077"/>
    </source>
</evidence>
<proteinExistence type="inferred from homology"/>
<keyword evidence="4" id="KW-0410">Iron transport</keyword>
<evidence type="ECO:0000256" key="3">
    <source>
        <dbReference type="ARBA" id="ARBA00022452"/>
    </source>
</evidence>
<reference evidence="16 17" key="1">
    <citation type="submission" date="2020-02" db="EMBL/GenBank/DDBJ databases">
        <authorList>
            <person name="Zheng R.K."/>
            <person name="Sun C.M."/>
        </authorList>
    </citation>
    <scope>NUCLEOTIDE SEQUENCE [LARGE SCALE GENOMIC DNA]</scope>
    <source>
        <strain evidence="17">zrk23</strain>
    </source>
</reference>
<evidence type="ECO:0000256" key="1">
    <source>
        <dbReference type="ARBA" id="ARBA00004571"/>
    </source>
</evidence>
<evidence type="ECO:0000256" key="4">
    <source>
        <dbReference type="ARBA" id="ARBA00022496"/>
    </source>
</evidence>
<dbReference type="PROSITE" id="PS52016">
    <property type="entry name" value="TONB_DEPENDENT_REC_3"/>
    <property type="match status" value="1"/>
</dbReference>
<evidence type="ECO:0000256" key="12">
    <source>
        <dbReference type="RuleBase" id="RU003357"/>
    </source>
</evidence>
<dbReference type="KEGG" id="spzr:G5C33_18205"/>
<comment type="subcellular location">
    <subcellularLocation>
        <location evidence="1 11">Cell outer membrane</location>
        <topology evidence="1 11">Multi-pass membrane protein</topology>
    </subcellularLocation>
</comment>
<keyword evidence="17" id="KW-1185">Reference proteome</keyword>
<keyword evidence="7" id="KW-0406">Ion transport</keyword>
<evidence type="ECO:0000259" key="14">
    <source>
        <dbReference type="Pfam" id="PF00593"/>
    </source>
</evidence>
<protein>
    <submittedName>
        <fullName evidence="16">TonB-dependent receptor</fullName>
    </submittedName>
</protein>
<evidence type="ECO:0000256" key="6">
    <source>
        <dbReference type="ARBA" id="ARBA00023004"/>
    </source>
</evidence>
<evidence type="ECO:0000259" key="15">
    <source>
        <dbReference type="Pfam" id="PF07715"/>
    </source>
</evidence>
<keyword evidence="3 11" id="KW-1134">Transmembrane beta strand</keyword>
<dbReference type="GO" id="GO:0006826">
    <property type="term" value="P:iron ion transport"/>
    <property type="evidence" value="ECO:0007669"/>
    <property type="project" value="UniProtKB-KW"/>
</dbReference>
<dbReference type="Pfam" id="PF07715">
    <property type="entry name" value="Plug"/>
    <property type="match status" value="1"/>
</dbReference>
<feature type="domain" description="TonB-dependent receptor-like beta-barrel" evidence="14">
    <location>
        <begin position="256"/>
        <end position="690"/>
    </location>
</feature>
<evidence type="ECO:0000256" key="2">
    <source>
        <dbReference type="ARBA" id="ARBA00022448"/>
    </source>
</evidence>
<dbReference type="Proteomes" id="UP000501568">
    <property type="component" value="Chromosome"/>
</dbReference>
<keyword evidence="10 11" id="KW-0998">Cell outer membrane</keyword>
<evidence type="ECO:0000256" key="7">
    <source>
        <dbReference type="ARBA" id="ARBA00023065"/>
    </source>
</evidence>
<dbReference type="PANTHER" id="PTHR32552:SF81">
    <property type="entry name" value="TONB-DEPENDENT OUTER MEMBRANE RECEPTOR"/>
    <property type="match status" value="1"/>
</dbReference>
<dbReference type="PANTHER" id="PTHR32552">
    <property type="entry name" value="FERRICHROME IRON RECEPTOR-RELATED"/>
    <property type="match status" value="1"/>
</dbReference>
<evidence type="ECO:0000313" key="17">
    <source>
        <dbReference type="Proteomes" id="UP000501568"/>
    </source>
</evidence>
<gene>
    <name evidence="16" type="ORF">G5C33_18205</name>
</gene>
<dbReference type="AlphaFoldDB" id="A0A6G6Y9P2"/>
<name>A0A6G6Y9P2_9SPHN</name>
<keyword evidence="6" id="KW-0408">Iron</keyword>
<feature type="signal peptide" evidence="13">
    <location>
        <begin position="1"/>
        <end position="23"/>
    </location>
</feature>
<dbReference type="Gene3D" id="2.40.170.20">
    <property type="entry name" value="TonB-dependent receptor, beta-barrel domain"/>
    <property type="match status" value="1"/>
</dbReference>
<dbReference type="Pfam" id="PF00593">
    <property type="entry name" value="TonB_dep_Rec_b-barrel"/>
    <property type="match status" value="1"/>
</dbReference>
<keyword evidence="9 11" id="KW-0472">Membrane</keyword>
<evidence type="ECO:0000256" key="13">
    <source>
        <dbReference type="SAM" id="SignalP"/>
    </source>
</evidence>
<keyword evidence="16" id="KW-0675">Receptor</keyword>
<keyword evidence="5 11" id="KW-0812">Transmembrane</keyword>
<accession>A0A6G6Y9P2</accession>
<keyword evidence="2 11" id="KW-0813">Transport</keyword>
<dbReference type="EMBL" id="CP049109">
    <property type="protein sequence ID" value="QIG81527.1"/>
    <property type="molecule type" value="Genomic_DNA"/>
</dbReference>
<evidence type="ECO:0000256" key="11">
    <source>
        <dbReference type="PROSITE-ProRule" id="PRU01360"/>
    </source>
</evidence>
<organism evidence="16 17">
    <name type="scientific">Stakelama tenebrarum</name>
    <dbReference type="NCBI Taxonomy" id="2711215"/>
    <lineage>
        <taxon>Bacteria</taxon>
        <taxon>Pseudomonadati</taxon>
        <taxon>Pseudomonadota</taxon>
        <taxon>Alphaproteobacteria</taxon>
        <taxon>Sphingomonadales</taxon>
        <taxon>Sphingomonadaceae</taxon>
        <taxon>Stakelama</taxon>
    </lineage>
</organism>
<evidence type="ECO:0000256" key="10">
    <source>
        <dbReference type="ARBA" id="ARBA00023237"/>
    </source>
</evidence>
<feature type="domain" description="TonB-dependent receptor plug" evidence="15">
    <location>
        <begin position="49"/>
        <end position="159"/>
    </location>
</feature>
<dbReference type="CDD" id="cd01347">
    <property type="entry name" value="ligand_gated_channel"/>
    <property type="match status" value="1"/>
</dbReference>
<sequence length="731" mass="77258">MKKHLLLAWTAMPLIGVAMPAFAQDAPTESRVHGQEIVVTAQKREESMLDVPVSISVVDGEAMQAQGATSLTDYSSYVPGMQVTSSGTPGLASISLRGISATTSAAAVGFYIDDAPVGSSSLYARATEMSLDLLPYDIERIEVLRGPQGTLYGASAIGGLVKYVTVQPSLSEFGVRGGGEIFTIDGAADPGWAGQVMANAPLVEGRLGITGSFAWRKSPGYVDSVNNAALDDQNDYEQRGGRVSLLFQATDNFSISLNGIWQATNAESNGSYAADLSGDPLGNGTSFNNYVAEPFNASLDYYAATLDYDLGGVALTSVTTYSERHIQQVRDTSHIYGALFPLLTGGAIPAGVTPYDNTVALEKWTQEVRLASTGEGAFEWLIGGFYTHEDSTQDQTIRPYDMAGNLIPALDPLAIVELPATYEEYAVFGNATLHLGDMFAITGGVRWAKNEQSFRQASYGSLVPVADDPGESSEDVVTFSVSPQVFFGDDAMLYARVATGYRPGGPNVIVPGVPPTVDSDTVTNYEVGFKGALADGLITIDAALFYMDWQDIQVAMAFGGIGGIGNGGSAESKGAEGSVVIAPVAGLTIGFTAAYTDATLTEDVPSISGLDGDRLPEVPEFSGSARLDYSMPVGIGDTLDFGIGVRHASSRFSLVESDPLRARAKPYTTVDANIGYTFDGHWTLRAYVRNALNDEGELGRTLFTDGLNIPSYLAISPVQPRTFGLAADVAF</sequence>
<dbReference type="InterPro" id="IPR012910">
    <property type="entry name" value="Plug_dom"/>
</dbReference>
<dbReference type="SUPFAM" id="SSF56935">
    <property type="entry name" value="Porins"/>
    <property type="match status" value="1"/>
</dbReference>
<dbReference type="RefSeq" id="WP_165328454.1">
    <property type="nucleotide sequence ID" value="NZ_CP049109.1"/>
</dbReference>
<dbReference type="InterPro" id="IPR000531">
    <property type="entry name" value="Beta-barrel_TonB"/>
</dbReference>
<evidence type="ECO:0000256" key="9">
    <source>
        <dbReference type="ARBA" id="ARBA00023136"/>
    </source>
</evidence>
<dbReference type="InterPro" id="IPR036942">
    <property type="entry name" value="Beta-barrel_TonB_sf"/>
</dbReference>
<evidence type="ECO:0000256" key="5">
    <source>
        <dbReference type="ARBA" id="ARBA00022692"/>
    </source>
</evidence>
<dbReference type="InterPro" id="IPR039426">
    <property type="entry name" value="TonB-dep_rcpt-like"/>
</dbReference>
<feature type="chain" id="PRO_5026228698" evidence="13">
    <location>
        <begin position="24"/>
        <end position="731"/>
    </location>
</feature>